<gene>
    <name evidence="2" type="ORF">EHS11_09170</name>
</gene>
<keyword evidence="2" id="KW-0378">Hydrolase</keyword>
<dbReference type="RefSeq" id="WP_135764086.1">
    <property type="nucleotide sequence ID" value="NZ_RQHV01000043.1"/>
</dbReference>
<evidence type="ECO:0000313" key="3">
    <source>
        <dbReference type="Proteomes" id="UP000298264"/>
    </source>
</evidence>
<dbReference type="PANTHER" id="PTHR43798">
    <property type="entry name" value="MONOACYLGLYCEROL LIPASE"/>
    <property type="match status" value="1"/>
</dbReference>
<dbReference type="AlphaFoldDB" id="A0A4R9LRE5"/>
<organism evidence="2 3">
    <name type="scientific">Leptospira ilyithenensis</name>
    <dbReference type="NCBI Taxonomy" id="2484901"/>
    <lineage>
        <taxon>Bacteria</taxon>
        <taxon>Pseudomonadati</taxon>
        <taxon>Spirochaetota</taxon>
        <taxon>Spirochaetia</taxon>
        <taxon>Leptospirales</taxon>
        <taxon>Leptospiraceae</taxon>
        <taxon>Leptospira</taxon>
    </lineage>
</organism>
<keyword evidence="3" id="KW-1185">Reference proteome</keyword>
<dbReference type="InterPro" id="IPR000639">
    <property type="entry name" value="Epox_hydrolase-like"/>
</dbReference>
<dbReference type="Proteomes" id="UP000298264">
    <property type="component" value="Unassembled WGS sequence"/>
</dbReference>
<dbReference type="GO" id="GO:0016787">
    <property type="term" value="F:hydrolase activity"/>
    <property type="evidence" value="ECO:0007669"/>
    <property type="project" value="UniProtKB-KW"/>
</dbReference>
<comment type="caution">
    <text evidence="2">The sequence shown here is derived from an EMBL/GenBank/DDBJ whole genome shotgun (WGS) entry which is preliminary data.</text>
</comment>
<dbReference type="Gene3D" id="3.40.50.1820">
    <property type="entry name" value="alpha/beta hydrolase"/>
    <property type="match status" value="1"/>
</dbReference>
<dbReference type="InterPro" id="IPR050266">
    <property type="entry name" value="AB_hydrolase_sf"/>
</dbReference>
<protein>
    <submittedName>
        <fullName evidence="2">Alpha/beta hydrolase</fullName>
    </submittedName>
</protein>
<dbReference type="InterPro" id="IPR029058">
    <property type="entry name" value="AB_hydrolase_fold"/>
</dbReference>
<dbReference type="GO" id="GO:0016020">
    <property type="term" value="C:membrane"/>
    <property type="evidence" value="ECO:0007669"/>
    <property type="project" value="TreeGrafter"/>
</dbReference>
<dbReference type="OrthoDB" id="9805423at2"/>
<reference evidence="2" key="1">
    <citation type="journal article" date="2019" name="PLoS Negl. Trop. Dis.">
        <title>Revisiting the worldwide diversity of Leptospira species in the environment.</title>
        <authorList>
            <person name="Vincent A.T."/>
            <person name="Schiettekatte O."/>
            <person name="Bourhy P."/>
            <person name="Veyrier F.J."/>
            <person name="Picardeau M."/>
        </authorList>
    </citation>
    <scope>NUCLEOTIDE SEQUENCE [LARGE SCALE GENOMIC DNA]</scope>
    <source>
        <strain evidence="2">201400974</strain>
    </source>
</reference>
<dbReference type="PRINTS" id="PR00111">
    <property type="entry name" value="ABHYDROLASE"/>
</dbReference>
<sequence length="310" mass="35289">MKRLQKVLLFSILILIVVLPFINDKERVSLDEAYRKKTGSTFLETPDGFVHYQLGGNPSGEVIVFIHGFSTPLFIFEPLAKLLEKEGYRTLRLDLFGRGLSDRPNTTYNPDLFKRQILNTLDGLKIRAPINLVGTSMGGIVVSRFVLDEPERVKRLVLIAPAGFPMNLPLVGKIARLPWIGEYLMKTLGDRTLLKGTKTGFYNMEKFPDFNRQFSEQMEFKGFKRAILSSLRNMKLESFLEEYRLLGGMKIPKLLIWGREDRVVPFSNSRLALEVLPDTVFFPLDALGHVPHYEAPEVVAKGLLAFLKKN</sequence>
<name>A0A4R9LRE5_9LEPT</name>
<dbReference type="SUPFAM" id="SSF53474">
    <property type="entry name" value="alpha/beta-Hydrolases"/>
    <property type="match status" value="1"/>
</dbReference>
<dbReference type="EMBL" id="RQHV01000043">
    <property type="protein sequence ID" value="TGN10452.1"/>
    <property type="molecule type" value="Genomic_DNA"/>
</dbReference>
<dbReference type="PRINTS" id="PR00412">
    <property type="entry name" value="EPOXHYDRLASE"/>
</dbReference>
<evidence type="ECO:0000259" key="1">
    <source>
        <dbReference type="Pfam" id="PF12697"/>
    </source>
</evidence>
<dbReference type="Pfam" id="PF12697">
    <property type="entry name" value="Abhydrolase_6"/>
    <property type="match status" value="1"/>
</dbReference>
<evidence type="ECO:0000313" key="2">
    <source>
        <dbReference type="EMBL" id="TGN10452.1"/>
    </source>
</evidence>
<proteinExistence type="predicted"/>
<dbReference type="InterPro" id="IPR000073">
    <property type="entry name" value="AB_hydrolase_1"/>
</dbReference>
<feature type="domain" description="AB hydrolase-1" evidence="1">
    <location>
        <begin position="63"/>
        <end position="300"/>
    </location>
</feature>
<accession>A0A4R9LRE5</accession>
<dbReference type="PANTHER" id="PTHR43798:SF33">
    <property type="entry name" value="HYDROLASE, PUTATIVE (AFU_ORTHOLOGUE AFUA_2G14860)-RELATED"/>
    <property type="match status" value="1"/>
</dbReference>